<dbReference type="Pfam" id="PF22422">
    <property type="entry name" value="MGH1-like_GH"/>
    <property type="match status" value="1"/>
</dbReference>
<name>A0A7W9CTY8_9HYPH</name>
<dbReference type="AlphaFoldDB" id="A0A7W9CTY8"/>
<proteinExistence type="predicted"/>
<keyword evidence="3" id="KW-1185">Reference proteome</keyword>
<dbReference type="InterPro" id="IPR012341">
    <property type="entry name" value="6hp_glycosidase-like_sf"/>
</dbReference>
<accession>A0A7W9CTY8</accession>
<dbReference type="InterPro" id="IPR008928">
    <property type="entry name" value="6-hairpin_glycosidase_sf"/>
</dbReference>
<feature type="domain" description="Mannosylglycerate hydrolase MGH1-like glycoside hydrolase" evidence="1">
    <location>
        <begin position="285"/>
        <end position="620"/>
    </location>
</feature>
<dbReference type="EMBL" id="JACHOO010000002">
    <property type="protein sequence ID" value="MBB5751845.1"/>
    <property type="molecule type" value="Genomic_DNA"/>
</dbReference>
<dbReference type="GO" id="GO:0005975">
    <property type="term" value="P:carbohydrate metabolic process"/>
    <property type="evidence" value="ECO:0007669"/>
    <property type="project" value="InterPro"/>
</dbReference>
<organism evidence="2 3">
    <name type="scientific">Prosthecomicrobium pneumaticum</name>
    <dbReference type="NCBI Taxonomy" id="81895"/>
    <lineage>
        <taxon>Bacteria</taxon>
        <taxon>Pseudomonadati</taxon>
        <taxon>Pseudomonadota</taxon>
        <taxon>Alphaproteobacteria</taxon>
        <taxon>Hyphomicrobiales</taxon>
        <taxon>Kaistiaceae</taxon>
        <taxon>Prosthecomicrobium</taxon>
    </lineage>
</organism>
<evidence type="ECO:0000259" key="1">
    <source>
        <dbReference type="Pfam" id="PF22422"/>
    </source>
</evidence>
<dbReference type="Proteomes" id="UP000523821">
    <property type="component" value="Unassembled WGS sequence"/>
</dbReference>
<evidence type="ECO:0000313" key="2">
    <source>
        <dbReference type="EMBL" id="MBB5751845.1"/>
    </source>
</evidence>
<comment type="caution">
    <text evidence="2">The sequence shown here is derived from an EMBL/GenBank/DDBJ whole genome shotgun (WGS) entry which is preliminary data.</text>
</comment>
<dbReference type="Gene3D" id="1.50.10.10">
    <property type="match status" value="1"/>
</dbReference>
<reference evidence="2 3" key="1">
    <citation type="submission" date="2020-08" db="EMBL/GenBank/DDBJ databases">
        <title>Genomic Encyclopedia of Type Strains, Phase IV (KMG-IV): sequencing the most valuable type-strain genomes for metagenomic binning, comparative biology and taxonomic classification.</title>
        <authorList>
            <person name="Goeker M."/>
        </authorList>
    </citation>
    <scope>NUCLEOTIDE SEQUENCE [LARGE SCALE GENOMIC DNA]</scope>
    <source>
        <strain evidence="2 3">DSM 16268</strain>
    </source>
</reference>
<dbReference type="InterPro" id="IPR054491">
    <property type="entry name" value="MGH1-like_GH"/>
</dbReference>
<evidence type="ECO:0000313" key="3">
    <source>
        <dbReference type="Proteomes" id="UP000523821"/>
    </source>
</evidence>
<dbReference type="SUPFAM" id="SSF48208">
    <property type="entry name" value="Six-hairpin glycosidases"/>
    <property type="match status" value="1"/>
</dbReference>
<sequence length="703" mass="77306">MIDDALACGRRGLRTLPGSLLLGPTGARLWADYLEERPGFVGAIDFIHKLNIPLLFTIEHGIGAPPEPAEAEWRPSHLTVRQRFGGLVLEERKYVTWDDRAVSLQRWRNEDDTAATLRLVSDPDWIGAAVDGVATGERAIPARGFTIRAAIGASDPALWDGVTLAPGATLAFTVVAALGLAQTDPFETLAAKLADLADGPAPADRLAAQVAGYAAWFDGAPRFSSSSALLDRTVAYRWFLYRHTLAVPGVAPFEGPLFYEGRSHKMTKTPWAPVGWEFSKLIPLSTPMHLIDTRWHADAGLGAAALRTLESAQGPDGQLYSRTLNEIMHPYANFTGWGAYQYALVHGLTEAVAAALPLLKRQVVGERENIAMAGDSLPVQVDHRLTGKEYQPSYWYFHGYPDDPLDKSTYTPVKRVDRAVYQYRNARGVAALCALVGDDEEARFTALAEEVAADILTKQWDAATGFFYDLHPETDEKAMVRNVVGFYPYWAGLTGPEHVPGLLATLTPEFFDTRLPFPSVSRDCPVHQPGGSWKGRFLKGRNGCMWDGPTWPYTNAIAIDALGRLSREAGHAHDDLFAKYFWKYVALHFKDQDGRTPYLVEHYDSASGEPISDEPDYSHSYFIDLVVRWVAGLAIDTGAMLRLDPIDIGLDRFRIDNLPYRGRTLAVAYEKGAGFSLAVDGTIVAERPDLGPLAWEGPALGRA</sequence>
<dbReference type="RefSeq" id="WP_183852982.1">
    <property type="nucleotide sequence ID" value="NZ_JACHOO010000002.1"/>
</dbReference>
<gene>
    <name evidence="2" type="ORF">GGQ63_000897</name>
</gene>
<protein>
    <recommendedName>
        <fullName evidence="1">Mannosylglycerate hydrolase MGH1-like glycoside hydrolase domain-containing protein</fullName>
    </recommendedName>
</protein>